<evidence type="ECO:0000313" key="2">
    <source>
        <dbReference type="EMBL" id="RNT48608.1"/>
    </source>
</evidence>
<comment type="caution">
    <text evidence="2">The sequence shown here is derived from an EMBL/GenBank/DDBJ whole genome shotgun (WGS) entry which is preliminary data.</text>
</comment>
<reference evidence="2 3" key="1">
    <citation type="submission" date="2018-10" db="EMBL/GenBank/DDBJ databases">
        <authorList>
            <person name="Vanduin D."/>
            <person name="Fouts D."/>
            <person name="Wright M."/>
            <person name="Sutton G."/>
            <person name="Nguyen K."/>
            <person name="Kreiswirth B."/>
            <person name="Chen L."/>
            <person name="Rojas L."/>
            <person name="Hujer A."/>
            <person name="Hujer K."/>
            <person name="Bonomo R."/>
            <person name="Adams M."/>
        </authorList>
    </citation>
    <scope>NUCLEOTIDE SEQUENCE [LARGE SCALE GENOMIC DNA]</scope>
    <source>
        <strain evidence="2 3">CRK0054</strain>
    </source>
</reference>
<evidence type="ECO:0000313" key="3">
    <source>
        <dbReference type="Proteomes" id="UP000286098"/>
    </source>
</evidence>
<protein>
    <submittedName>
        <fullName evidence="2">DUF262 domain-containing protein</fullName>
    </submittedName>
</protein>
<sequence>VIDGQQRLTSLYIGLCGTYAYKQPRMWWPSAQDDRILPPRKLYVDLTAPLNSDDELMMKYNFRFLTDKQYADSLTDNKHHWFCLHEIFKYEQHDSPDDILFNVVVPELEKRDLISSEFSRKTLLKLYTKIRTENLIHYFNESSQDIDHVLDVFIRTNSGGTKLEFSDLLMSIAVAHWQGDFRRELDELTKNIYQNNEMGFYIERDWFLKTSLMLIDSDVRFKVKNFTSEEVGKIQQQWSEIKSCIKETFILIRRFGINPQSLISKNAVIPVAYWLYKKQTSGHPLYTTINLLNKNHNERSVISQWFYMVLLKGIFGSQADALLTSIREVMKNSLSDIHFPLEKIIDRYKGSNKDLRFDDEYIESLLNIRYGEGRCRALLHLLFPEMNP</sequence>
<feature type="non-terminal residue" evidence="2">
    <location>
        <position position="1"/>
    </location>
</feature>
<dbReference type="PANTHER" id="PTHR37292">
    <property type="entry name" value="VNG6097C"/>
    <property type="match status" value="1"/>
</dbReference>
<dbReference type="Proteomes" id="UP000286098">
    <property type="component" value="Unassembled WGS sequence"/>
</dbReference>
<feature type="non-terminal residue" evidence="2">
    <location>
        <position position="388"/>
    </location>
</feature>
<dbReference type="InterPro" id="IPR004919">
    <property type="entry name" value="GmrSD_N"/>
</dbReference>
<dbReference type="RefSeq" id="WP_148043442.1">
    <property type="nucleotide sequence ID" value="NZ_NEYZ02000014.1"/>
</dbReference>
<dbReference type="AlphaFoldDB" id="A0AAX1WN36"/>
<feature type="domain" description="GmrSD restriction endonucleases N-terminal" evidence="1">
    <location>
        <begin position="1"/>
        <end position="172"/>
    </location>
</feature>
<proteinExistence type="predicted"/>
<dbReference type="Pfam" id="PF03235">
    <property type="entry name" value="GmrSD_N"/>
    <property type="match status" value="1"/>
</dbReference>
<accession>A0AAX1WN36</accession>
<gene>
    <name evidence="2" type="ORF">B9059_002005</name>
</gene>
<name>A0AAX1WN36_9ENTR</name>
<evidence type="ECO:0000259" key="1">
    <source>
        <dbReference type="Pfam" id="PF03235"/>
    </source>
</evidence>
<organism evidence="2 3">
    <name type="scientific">Enterobacter roggenkampii</name>
    <dbReference type="NCBI Taxonomy" id="1812935"/>
    <lineage>
        <taxon>Bacteria</taxon>
        <taxon>Pseudomonadati</taxon>
        <taxon>Pseudomonadota</taxon>
        <taxon>Gammaproteobacteria</taxon>
        <taxon>Enterobacterales</taxon>
        <taxon>Enterobacteriaceae</taxon>
        <taxon>Enterobacter</taxon>
        <taxon>Enterobacter cloacae complex</taxon>
    </lineage>
</organism>
<dbReference type="PANTHER" id="PTHR37292:SF2">
    <property type="entry name" value="DUF262 DOMAIN-CONTAINING PROTEIN"/>
    <property type="match status" value="1"/>
</dbReference>
<dbReference type="EMBL" id="NEYZ02000014">
    <property type="protein sequence ID" value="RNT48608.1"/>
    <property type="molecule type" value="Genomic_DNA"/>
</dbReference>